<protein>
    <submittedName>
        <fullName evidence="3">DNA-protecting protein DprA</fullName>
    </submittedName>
</protein>
<dbReference type="PANTHER" id="PTHR43022:SF1">
    <property type="entry name" value="PROTEIN SMF"/>
    <property type="match status" value="1"/>
</dbReference>
<dbReference type="SUPFAM" id="SSF102405">
    <property type="entry name" value="MCP/YpsA-like"/>
    <property type="match status" value="1"/>
</dbReference>
<organism evidence="3 4">
    <name type="scientific">Candidatus Roizmanbacteria bacterium CG_4_10_14_0_2_um_filter_33_96</name>
    <dbReference type="NCBI Taxonomy" id="1974821"/>
    <lineage>
        <taxon>Bacteria</taxon>
        <taxon>Candidatus Roizmaniibacteriota</taxon>
    </lineage>
</organism>
<comment type="caution">
    <text evidence="3">The sequence shown here is derived from an EMBL/GenBank/DDBJ whole genome shotgun (WGS) entry which is preliminary data.</text>
</comment>
<dbReference type="GO" id="GO:0009294">
    <property type="term" value="P:DNA-mediated transformation"/>
    <property type="evidence" value="ECO:0007669"/>
    <property type="project" value="InterPro"/>
</dbReference>
<feature type="domain" description="Smf/DprA SLOG" evidence="2">
    <location>
        <begin position="80"/>
        <end position="291"/>
    </location>
</feature>
<name>A0A2M7UAN3_9BACT</name>
<dbReference type="Proteomes" id="UP000229506">
    <property type="component" value="Unassembled WGS sequence"/>
</dbReference>
<evidence type="ECO:0000313" key="3">
    <source>
        <dbReference type="EMBL" id="PIZ68316.1"/>
    </source>
</evidence>
<dbReference type="Gene3D" id="3.40.50.450">
    <property type="match status" value="1"/>
</dbReference>
<evidence type="ECO:0000256" key="1">
    <source>
        <dbReference type="ARBA" id="ARBA00006525"/>
    </source>
</evidence>
<dbReference type="Pfam" id="PF02481">
    <property type="entry name" value="DNA_processg_A"/>
    <property type="match status" value="1"/>
</dbReference>
<dbReference type="PANTHER" id="PTHR43022">
    <property type="entry name" value="PROTEIN SMF"/>
    <property type="match status" value="1"/>
</dbReference>
<accession>A0A2M7UAN3</accession>
<dbReference type="EMBL" id="PFOF01000013">
    <property type="protein sequence ID" value="PIZ68316.1"/>
    <property type="molecule type" value="Genomic_DNA"/>
</dbReference>
<evidence type="ECO:0000259" key="2">
    <source>
        <dbReference type="Pfam" id="PF02481"/>
    </source>
</evidence>
<dbReference type="InterPro" id="IPR057666">
    <property type="entry name" value="DrpA_SLOG"/>
</dbReference>
<sequence>MKKDELIYYLGFSYCLGIGPMTFKVIKNHPKGVRGVYETSQKELSPIFGVKLAEKFVEFRRRFDPKKELEKLKKDGITVLAVDGEDYPESLKNISDPPICLYVKGSIPKFFDGKQIYFAIVGTRKPTSYGTQIAYKFSRELSEAGFIIVSGMALGVDTIAHQAALDAGGKTIAVLGCGVNIIYPAINYQLYHNIIKTGGAVISEFPPNQTVLKGLFISRNRIVSGLSRGVLIAEGGEYSGSLITAKYAGIQGKDVFAVPSPINSDMSRAPNLLIKQGAKLVTTVEDIYEEFNMKITPRKKEDIRKNLTEDGKFIFDILQKNPKTIDDLAIELGKTVSEVLNSISVMEIEGVVEKNMEKKYQIKL</sequence>
<dbReference type="NCBIfam" id="TIGR00732">
    <property type="entry name" value="dprA"/>
    <property type="match status" value="1"/>
</dbReference>
<proteinExistence type="inferred from homology"/>
<dbReference type="InterPro" id="IPR003488">
    <property type="entry name" value="DprA"/>
</dbReference>
<evidence type="ECO:0000313" key="4">
    <source>
        <dbReference type="Proteomes" id="UP000229506"/>
    </source>
</evidence>
<dbReference type="AlphaFoldDB" id="A0A2M7UAN3"/>
<gene>
    <name evidence="3" type="primary">dprA</name>
    <name evidence="3" type="ORF">COY12_00365</name>
</gene>
<reference evidence="4" key="1">
    <citation type="submission" date="2017-09" db="EMBL/GenBank/DDBJ databases">
        <title>Depth-based differentiation of microbial function through sediment-hosted aquifers and enrichment of novel symbionts in the deep terrestrial subsurface.</title>
        <authorList>
            <person name="Probst A.J."/>
            <person name="Ladd B."/>
            <person name="Jarett J.K."/>
            <person name="Geller-Mcgrath D.E."/>
            <person name="Sieber C.M.K."/>
            <person name="Emerson J.B."/>
            <person name="Anantharaman K."/>
            <person name="Thomas B.C."/>
            <person name="Malmstrom R."/>
            <person name="Stieglmeier M."/>
            <person name="Klingl A."/>
            <person name="Woyke T."/>
            <person name="Ryan C.M."/>
            <person name="Banfield J.F."/>
        </authorList>
    </citation>
    <scope>NUCLEOTIDE SEQUENCE [LARGE SCALE GENOMIC DNA]</scope>
</reference>
<comment type="similarity">
    <text evidence="1">Belongs to the DprA/Smf family.</text>
</comment>